<evidence type="ECO:0008006" key="4">
    <source>
        <dbReference type="Google" id="ProtNLM"/>
    </source>
</evidence>
<dbReference type="InterPro" id="IPR043504">
    <property type="entry name" value="Peptidase_S1_PA_chymotrypsin"/>
</dbReference>
<feature type="region of interest" description="Disordered" evidence="1">
    <location>
        <begin position="435"/>
        <end position="461"/>
    </location>
</feature>
<dbReference type="AlphaFoldDB" id="A0A246J8C2"/>
<evidence type="ECO:0000256" key="1">
    <source>
        <dbReference type="SAM" id="MobiDB-lite"/>
    </source>
</evidence>
<dbReference type="Gene3D" id="2.40.10.10">
    <property type="entry name" value="Trypsin-like serine proteases"/>
    <property type="match status" value="1"/>
</dbReference>
<accession>A0A246J8C2</accession>
<reference evidence="2 3" key="1">
    <citation type="journal article" date="2008" name="Int. J. Syst. Evol. Microbiol.">
        <title>Description of Roseateles aquatilis sp. nov. and Roseateles terrae sp. nov., in the class Betaproteobacteria, and emended description of the genus Roseateles.</title>
        <authorList>
            <person name="Gomila M."/>
            <person name="Bowien B."/>
            <person name="Falsen E."/>
            <person name="Moore E.R."/>
            <person name="Lalucat J."/>
        </authorList>
    </citation>
    <scope>NUCLEOTIDE SEQUENCE [LARGE SCALE GENOMIC DNA]</scope>
    <source>
        <strain evidence="2 3">CCUG 48205</strain>
    </source>
</reference>
<comment type="caution">
    <text evidence="2">The sequence shown here is derived from an EMBL/GenBank/DDBJ whole genome shotgun (WGS) entry which is preliminary data.</text>
</comment>
<sequence length="475" mass="51228">MKRVATTAQAEELWAQGRLPDPRDPLSREIVDQGPARTLEDRLKQVSRATRFLAVGHAHIGAAGKRCTATWLGERDNRTYLLTAAHCVPRSEGTVELPTQAEFFGWNGVKWAGGQGVVHYLPPRRGHTIRDLDEDTDIAVLELATLVPAVGRDGVALDPPLIYDGDNEGSQTVDFVGYGRTGKAGGVLAGAEPGGAHAPNGFRRQWGRSGPPEVSPRSLRALRDDTAENWAETSPGDSGSAWWQTHGGYPVIVATTCCGSRETDSKGDSVGARLSPRVDWLRARAPVVRTWSERLTVSTLAPFVSRDVEVDAGEGRVFFSMVAGSGGSAPTGLWSGRRGVSLLRAGVQDSDTGARAEVVLLAERDMGCALKRKLRYPSSCTGMTLGPLVVSFRSEDNPELPRGRWVGEFELEAKGQFDSPYQVRFPVHIRLHLSDKSASSEPSQATERVSPSPQRLLTQRPQIVGCAGLAPTSAR</sequence>
<dbReference type="Proteomes" id="UP000197468">
    <property type="component" value="Unassembled WGS sequence"/>
</dbReference>
<keyword evidence="3" id="KW-1185">Reference proteome</keyword>
<dbReference type="SUPFAM" id="SSF50494">
    <property type="entry name" value="Trypsin-like serine proteases"/>
    <property type="match status" value="1"/>
</dbReference>
<evidence type="ECO:0000313" key="3">
    <source>
        <dbReference type="Proteomes" id="UP000197468"/>
    </source>
</evidence>
<feature type="compositionally biased region" description="Polar residues" evidence="1">
    <location>
        <begin position="436"/>
        <end position="461"/>
    </location>
</feature>
<protein>
    <recommendedName>
        <fullName evidence="4">Peptidase S1 domain-containing protein</fullName>
    </recommendedName>
</protein>
<evidence type="ECO:0000313" key="2">
    <source>
        <dbReference type="EMBL" id="OWQ88792.1"/>
    </source>
</evidence>
<dbReference type="EMBL" id="NIOF01000006">
    <property type="protein sequence ID" value="OWQ88792.1"/>
    <property type="molecule type" value="Genomic_DNA"/>
</dbReference>
<organism evidence="2 3">
    <name type="scientific">Roseateles aquatilis</name>
    <dbReference type="NCBI Taxonomy" id="431061"/>
    <lineage>
        <taxon>Bacteria</taxon>
        <taxon>Pseudomonadati</taxon>
        <taxon>Pseudomonadota</taxon>
        <taxon>Betaproteobacteria</taxon>
        <taxon>Burkholderiales</taxon>
        <taxon>Sphaerotilaceae</taxon>
        <taxon>Roseateles</taxon>
    </lineage>
</organism>
<name>A0A246J8C2_9BURK</name>
<dbReference type="InterPro" id="IPR009003">
    <property type="entry name" value="Peptidase_S1_PA"/>
</dbReference>
<gene>
    <name evidence="2" type="ORF">CDN99_15030</name>
</gene>
<proteinExistence type="predicted"/>